<evidence type="ECO:0000313" key="6">
    <source>
        <dbReference type="Proteomes" id="UP000274601"/>
    </source>
</evidence>
<dbReference type="InterPro" id="IPR000551">
    <property type="entry name" value="MerR-type_HTH_dom"/>
</dbReference>
<dbReference type="GO" id="GO:0003700">
    <property type="term" value="F:DNA-binding transcription factor activity"/>
    <property type="evidence" value="ECO:0007669"/>
    <property type="project" value="InterPro"/>
</dbReference>
<dbReference type="Pfam" id="PF13411">
    <property type="entry name" value="MerR_1"/>
    <property type="match status" value="1"/>
</dbReference>
<dbReference type="RefSeq" id="WP_121433647.1">
    <property type="nucleotide sequence ID" value="NZ_RBWU01000002.1"/>
</dbReference>
<dbReference type="PANTHER" id="PTHR30204">
    <property type="entry name" value="REDOX-CYCLING DRUG-SENSING TRANSCRIPTIONAL ACTIVATOR SOXR"/>
    <property type="match status" value="1"/>
</dbReference>
<dbReference type="PROSITE" id="PS50937">
    <property type="entry name" value="HTH_MERR_2"/>
    <property type="match status" value="1"/>
</dbReference>
<feature type="coiled-coil region" evidence="2">
    <location>
        <begin position="84"/>
        <end position="113"/>
    </location>
</feature>
<protein>
    <submittedName>
        <fullName evidence="5">DNA-binding transcriptional MerR regulator</fullName>
    </submittedName>
</protein>
<accession>A0A495QRX9</accession>
<name>A0A495QRX9_9ACTN</name>
<evidence type="ECO:0000256" key="3">
    <source>
        <dbReference type="SAM" id="MobiDB-lite"/>
    </source>
</evidence>
<sequence>MLSIGELARRTGVSVRMLRHYDTVGLVVPERVDPATGYRWYTPSQVGRVNSLVALKELGFTLDQCRALLDDRVSAGRLRGMLRLRQAELERRVQRDRRRLAEVERRLRAIEEGLTMVTGTLHLRPLPALRLAQVSGEVNDTSEIGAMVSALSETLAARLSAAGTPLVGRGVRTYHGRPDGSKIDVAVGIPLPPGADPVAGLELAEVPAENRGAVVTHHRAAGDTLDPWLTVDVVLEERGLESWGVYRQVHMEGAADGLQVFELQCPVRELPGRAREPLGDTHVRPPDTEVKYENQ</sequence>
<dbReference type="PROSITE" id="PS00552">
    <property type="entry name" value="HTH_MERR_1"/>
    <property type="match status" value="1"/>
</dbReference>
<feature type="region of interest" description="Disordered" evidence="3">
    <location>
        <begin position="272"/>
        <end position="295"/>
    </location>
</feature>
<dbReference type="GO" id="GO:0003677">
    <property type="term" value="F:DNA binding"/>
    <property type="evidence" value="ECO:0007669"/>
    <property type="project" value="UniProtKB-KW"/>
</dbReference>
<dbReference type="OrthoDB" id="7849865at2"/>
<dbReference type="Proteomes" id="UP000274601">
    <property type="component" value="Unassembled WGS sequence"/>
</dbReference>
<dbReference type="EMBL" id="RBWU01000002">
    <property type="protein sequence ID" value="RKS76260.1"/>
    <property type="molecule type" value="Genomic_DNA"/>
</dbReference>
<dbReference type="Gene3D" id="3.20.80.10">
    <property type="entry name" value="Regulatory factor, effector binding domain"/>
    <property type="match status" value="1"/>
</dbReference>
<dbReference type="InterPro" id="IPR011256">
    <property type="entry name" value="Reg_factor_effector_dom_sf"/>
</dbReference>
<keyword evidence="1 5" id="KW-0238">DNA-binding</keyword>
<evidence type="ECO:0000256" key="2">
    <source>
        <dbReference type="SAM" id="Coils"/>
    </source>
</evidence>
<dbReference type="CDD" id="cd01107">
    <property type="entry name" value="HTH_BmrR"/>
    <property type="match status" value="1"/>
</dbReference>
<feature type="domain" description="HTH merR-type" evidence="4">
    <location>
        <begin position="1"/>
        <end position="71"/>
    </location>
</feature>
<dbReference type="PANTHER" id="PTHR30204:SF97">
    <property type="entry name" value="MERR FAMILY REGULATORY PROTEIN"/>
    <property type="match status" value="1"/>
</dbReference>
<organism evidence="5 6">
    <name type="scientific">Actinomadura pelletieri DSM 43383</name>
    <dbReference type="NCBI Taxonomy" id="1120940"/>
    <lineage>
        <taxon>Bacteria</taxon>
        <taxon>Bacillati</taxon>
        <taxon>Actinomycetota</taxon>
        <taxon>Actinomycetes</taxon>
        <taxon>Streptosporangiales</taxon>
        <taxon>Thermomonosporaceae</taxon>
        <taxon>Actinomadura</taxon>
    </lineage>
</organism>
<dbReference type="Gene3D" id="1.10.1660.10">
    <property type="match status" value="1"/>
</dbReference>
<evidence type="ECO:0000313" key="5">
    <source>
        <dbReference type="EMBL" id="RKS76260.1"/>
    </source>
</evidence>
<keyword evidence="6" id="KW-1185">Reference proteome</keyword>
<proteinExistence type="predicted"/>
<dbReference type="SUPFAM" id="SSF46955">
    <property type="entry name" value="Putative DNA-binding domain"/>
    <property type="match status" value="1"/>
</dbReference>
<comment type="caution">
    <text evidence="5">The sequence shown here is derived from an EMBL/GenBank/DDBJ whole genome shotgun (WGS) entry which is preliminary data.</text>
</comment>
<dbReference type="AlphaFoldDB" id="A0A495QRX9"/>
<evidence type="ECO:0000256" key="1">
    <source>
        <dbReference type="ARBA" id="ARBA00023125"/>
    </source>
</evidence>
<dbReference type="InterPro" id="IPR047057">
    <property type="entry name" value="MerR_fam"/>
</dbReference>
<gene>
    <name evidence="5" type="ORF">BZB76_1611</name>
</gene>
<keyword evidence="2" id="KW-0175">Coiled coil</keyword>
<reference evidence="5 6" key="1">
    <citation type="submission" date="2018-10" db="EMBL/GenBank/DDBJ databases">
        <title>Genomic Encyclopedia of Archaeal and Bacterial Type Strains, Phase II (KMG-II): from individual species to whole genera.</title>
        <authorList>
            <person name="Goeker M."/>
        </authorList>
    </citation>
    <scope>NUCLEOTIDE SEQUENCE [LARGE SCALE GENOMIC DNA]</scope>
    <source>
        <strain evidence="5 6">DSM 43383</strain>
    </source>
</reference>
<dbReference type="InterPro" id="IPR009061">
    <property type="entry name" value="DNA-bd_dom_put_sf"/>
</dbReference>
<evidence type="ECO:0000259" key="4">
    <source>
        <dbReference type="PROSITE" id="PS50937"/>
    </source>
</evidence>
<dbReference type="SMART" id="SM00422">
    <property type="entry name" value="HTH_MERR"/>
    <property type="match status" value="1"/>
</dbReference>